<dbReference type="Gene3D" id="3.30.160.100">
    <property type="entry name" value="Ribosome hibernation promotion factor-like"/>
    <property type="match status" value="1"/>
</dbReference>
<dbReference type="Pfam" id="PF02482">
    <property type="entry name" value="Ribosomal_S30AE"/>
    <property type="match status" value="1"/>
</dbReference>
<dbReference type="RefSeq" id="WP_322608039.1">
    <property type="nucleotide sequence ID" value="NZ_JARVCO010000007.1"/>
</dbReference>
<name>A0ABU5MWB1_9BACT</name>
<keyword evidence="2" id="KW-1185">Reference proteome</keyword>
<gene>
    <name evidence="1" type="ORF">P9H32_06320</name>
</gene>
<comment type="caution">
    <text evidence="1">The sequence shown here is derived from an EMBL/GenBank/DDBJ whole genome shotgun (WGS) entry which is preliminary data.</text>
</comment>
<proteinExistence type="predicted"/>
<dbReference type="EMBL" id="JARVCO010000007">
    <property type="protein sequence ID" value="MDZ8118241.1"/>
    <property type="molecule type" value="Genomic_DNA"/>
</dbReference>
<dbReference type="Proteomes" id="UP001290861">
    <property type="component" value="Unassembled WGS sequence"/>
</dbReference>
<protein>
    <submittedName>
        <fullName evidence="1">HPF/RaiA family ribosome-associated protein</fullName>
    </submittedName>
</protein>
<sequence length="133" mass="15113">MHTIKPVQSTASYFNHPSCTGIPVTVRFRHMHGSQHMLTVVDQLMEKLDKYALSNAHVTVVVTKTRHHEGKGAFEVKIRLSVPGEPLYVARSRETLGAHDGVYHALADCFERIERQLVKRHGHRLARRTAQAR</sequence>
<organism evidence="1 2">
    <name type="scientific">Pontiella agarivorans</name>
    <dbReference type="NCBI Taxonomy" id="3038953"/>
    <lineage>
        <taxon>Bacteria</taxon>
        <taxon>Pseudomonadati</taxon>
        <taxon>Kiritimatiellota</taxon>
        <taxon>Kiritimatiellia</taxon>
        <taxon>Kiritimatiellales</taxon>
        <taxon>Pontiellaceae</taxon>
        <taxon>Pontiella</taxon>
    </lineage>
</organism>
<reference evidence="1 2" key="1">
    <citation type="journal article" date="2024" name="Appl. Environ. Microbiol.">
        <title>Pontiella agarivorans sp. nov., a novel marine anaerobic bacterium capable of degrading macroalgal polysaccharides and fixing nitrogen.</title>
        <authorList>
            <person name="Liu N."/>
            <person name="Kivenson V."/>
            <person name="Peng X."/>
            <person name="Cui Z."/>
            <person name="Lankiewicz T.S."/>
            <person name="Gosselin K.M."/>
            <person name="English C.J."/>
            <person name="Blair E.M."/>
            <person name="O'Malley M.A."/>
            <person name="Valentine D.L."/>
        </authorList>
    </citation>
    <scope>NUCLEOTIDE SEQUENCE [LARGE SCALE GENOMIC DNA]</scope>
    <source>
        <strain evidence="1 2">NLcol2</strain>
    </source>
</reference>
<dbReference type="InterPro" id="IPR036567">
    <property type="entry name" value="RHF-like"/>
</dbReference>
<accession>A0ABU5MWB1</accession>
<dbReference type="SUPFAM" id="SSF69754">
    <property type="entry name" value="Ribosome binding protein Y (YfiA homologue)"/>
    <property type="match status" value="1"/>
</dbReference>
<dbReference type="InterPro" id="IPR003489">
    <property type="entry name" value="RHF/RaiA"/>
</dbReference>
<evidence type="ECO:0000313" key="1">
    <source>
        <dbReference type="EMBL" id="MDZ8118241.1"/>
    </source>
</evidence>
<evidence type="ECO:0000313" key="2">
    <source>
        <dbReference type="Proteomes" id="UP001290861"/>
    </source>
</evidence>